<evidence type="ECO:0000313" key="3">
    <source>
        <dbReference type="Proteomes" id="UP000012101"/>
    </source>
</evidence>
<sequence>MTLIEINENLLSKSESVFSDIQKIEHFYGFDKIHIYTPIQNTNIPQKLFREISKHKKTISGFGYRIKRYNDNQLYLNISFSPATIYHGINLYAEVPINSLEFIIPAELRARDIEVKNWEKIYISRLDFYTNLVTDHDYSTYEFIHKALGFNNTHQWIEESTVYLYNESFRIAIYDKTTEIKKKNPNVDIDLNVTRIEFRLLNKKKIISTLGPIINPKTNENLKVFPLYSLSDSKIDEFMDRFLTRLTHNIKNFEFRPKSNNLEDELIAYFTNSKSKKSGIVPRRKAKEALKLFEIYNSASYVDFLRNQPEYSRIKKVTKKRIKEYVFLKRKFAPLLSAALLIDHLISFGDKYIMEFIDKCKIKKNISRY</sequence>
<organism evidence="2 3">
    <name type="scientific">Leptospira weilii str. 2006001855</name>
    <dbReference type="NCBI Taxonomy" id="996804"/>
    <lineage>
        <taxon>Bacteria</taxon>
        <taxon>Pseudomonadati</taxon>
        <taxon>Spirochaetota</taxon>
        <taxon>Spirochaetia</taxon>
        <taxon>Leptospirales</taxon>
        <taxon>Leptospiraceae</taxon>
        <taxon>Leptospira</taxon>
    </lineage>
</organism>
<name>M6FR66_9LEPT</name>
<accession>M6FR66</accession>
<dbReference type="InterPro" id="IPR022686">
    <property type="entry name" value="G2P_N"/>
</dbReference>
<dbReference type="Pfam" id="PF05144">
    <property type="entry name" value="Phage_CRI"/>
    <property type="match status" value="1"/>
</dbReference>
<gene>
    <name evidence="2" type="ORF">LEP1GSC038_2071</name>
</gene>
<dbReference type="Proteomes" id="UP000012101">
    <property type="component" value="Unassembled WGS sequence"/>
</dbReference>
<protein>
    <recommendedName>
        <fullName evidence="1">Replication-associated protein G2P N-terminal domain-containing protein</fullName>
    </recommendedName>
</protein>
<comment type="caution">
    <text evidence="2">The sequence shown here is derived from an EMBL/GenBank/DDBJ whole genome shotgun (WGS) entry which is preliminary data.</text>
</comment>
<dbReference type="GO" id="GO:0006260">
    <property type="term" value="P:DNA replication"/>
    <property type="evidence" value="ECO:0007669"/>
    <property type="project" value="InterPro"/>
</dbReference>
<dbReference type="AlphaFoldDB" id="M6FR66"/>
<evidence type="ECO:0000259" key="1">
    <source>
        <dbReference type="Pfam" id="PF05144"/>
    </source>
</evidence>
<dbReference type="EMBL" id="AFJM02000037">
    <property type="protein sequence ID" value="EMM72634.1"/>
    <property type="molecule type" value="Genomic_DNA"/>
</dbReference>
<feature type="domain" description="Replication-associated protein G2P N-terminal" evidence="1">
    <location>
        <begin position="59"/>
        <end position="188"/>
    </location>
</feature>
<reference evidence="2 3" key="1">
    <citation type="submission" date="2013-01" db="EMBL/GenBank/DDBJ databases">
        <authorList>
            <person name="Harkins D.M."/>
            <person name="Durkin A.S."/>
            <person name="Brinkac L.M."/>
            <person name="Haft D.H."/>
            <person name="Selengut J.D."/>
            <person name="Sanka R."/>
            <person name="DePew J."/>
            <person name="Purushe J."/>
            <person name="Hospenthal D.R."/>
            <person name="Murray C.K."/>
            <person name="Pimentel G."/>
            <person name="Wasfy M."/>
            <person name="Vinetz J.M."/>
            <person name="Sutton G.G."/>
            <person name="Nierman W.C."/>
            <person name="Fouts D.E."/>
        </authorList>
    </citation>
    <scope>NUCLEOTIDE SEQUENCE [LARGE SCALE GENOMIC DNA]</scope>
    <source>
        <strain evidence="2 3">2006001855</strain>
    </source>
</reference>
<evidence type="ECO:0000313" key="2">
    <source>
        <dbReference type="EMBL" id="EMM72634.1"/>
    </source>
</evidence>
<proteinExistence type="predicted"/>